<protein>
    <submittedName>
        <fullName evidence="2">Uncharacterized protein</fullName>
    </submittedName>
</protein>
<dbReference type="Proteomes" id="UP001153620">
    <property type="component" value="Chromosome 3"/>
</dbReference>
<keyword evidence="1" id="KW-0732">Signal</keyword>
<sequence>MRIIVILVLFSVIAYASSSAIIRFKTNAVKSPKEKEILIKDRSPAMAINFGKLRDGCDFNECMTYCSSIMDPPFIAVCIGDYCVCEEL</sequence>
<gene>
    <name evidence="2" type="ORF">CHIRRI_LOCUS9949</name>
</gene>
<keyword evidence="3" id="KW-1185">Reference proteome</keyword>
<reference evidence="2" key="2">
    <citation type="submission" date="2022-10" db="EMBL/GenBank/DDBJ databases">
        <authorList>
            <consortium name="ENA_rothamsted_submissions"/>
            <consortium name="culmorum"/>
            <person name="King R."/>
        </authorList>
    </citation>
    <scope>NUCLEOTIDE SEQUENCE</scope>
</reference>
<feature type="chain" id="PRO_5040260070" evidence="1">
    <location>
        <begin position="19"/>
        <end position="88"/>
    </location>
</feature>
<accession>A0A9N9WSA0</accession>
<dbReference type="AlphaFoldDB" id="A0A9N9WSA0"/>
<dbReference type="EMBL" id="OU895879">
    <property type="protein sequence ID" value="CAG9807099.1"/>
    <property type="molecule type" value="Genomic_DNA"/>
</dbReference>
<evidence type="ECO:0000313" key="2">
    <source>
        <dbReference type="EMBL" id="CAG9807099.1"/>
    </source>
</evidence>
<feature type="signal peptide" evidence="1">
    <location>
        <begin position="1"/>
        <end position="18"/>
    </location>
</feature>
<organism evidence="2 3">
    <name type="scientific">Chironomus riparius</name>
    <dbReference type="NCBI Taxonomy" id="315576"/>
    <lineage>
        <taxon>Eukaryota</taxon>
        <taxon>Metazoa</taxon>
        <taxon>Ecdysozoa</taxon>
        <taxon>Arthropoda</taxon>
        <taxon>Hexapoda</taxon>
        <taxon>Insecta</taxon>
        <taxon>Pterygota</taxon>
        <taxon>Neoptera</taxon>
        <taxon>Endopterygota</taxon>
        <taxon>Diptera</taxon>
        <taxon>Nematocera</taxon>
        <taxon>Chironomoidea</taxon>
        <taxon>Chironomidae</taxon>
        <taxon>Chironominae</taxon>
        <taxon>Chironomus</taxon>
    </lineage>
</organism>
<proteinExistence type="predicted"/>
<evidence type="ECO:0000313" key="3">
    <source>
        <dbReference type="Proteomes" id="UP001153620"/>
    </source>
</evidence>
<name>A0A9N9WSA0_9DIPT</name>
<evidence type="ECO:0000256" key="1">
    <source>
        <dbReference type="SAM" id="SignalP"/>
    </source>
</evidence>
<reference evidence="2" key="1">
    <citation type="submission" date="2022-01" db="EMBL/GenBank/DDBJ databases">
        <authorList>
            <person name="King R."/>
        </authorList>
    </citation>
    <scope>NUCLEOTIDE SEQUENCE</scope>
</reference>